<protein>
    <submittedName>
        <fullName evidence="1">Uncharacterized protein</fullName>
    </submittedName>
</protein>
<sequence>MTSPYEHLFVRKMQNCLDDLVNEGAAAGTEEPANVGEALALMRVNEVPESKIHLTYCWIHPCTEPVQWVKEHQHDYDEILIWHGNNPDDVDDLGAEIYLDIEGVRHTITTSGSVYLPAGIRHCPLGFVRVDRPFRFSALSLSPTYGSDEHKPTIAAVP</sequence>
<evidence type="ECO:0000313" key="2">
    <source>
        <dbReference type="Proteomes" id="UP001501710"/>
    </source>
</evidence>
<keyword evidence="2" id="KW-1185">Reference proteome</keyword>
<reference evidence="2" key="1">
    <citation type="journal article" date="2019" name="Int. J. Syst. Evol. Microbiol.">
        <title>The Global Catalogue of Microorganisms (GCM) 10K type strain sequencing project: providing services to taxonomists for standard genome sequencing and annotation.</title>
        <authorList>
            <consortium name="The Broad Institute Genomics Platform"/>
            <consortium name="The Broad Institute Genome Sequencing Center for Infectious Disease"/>
            <person name="Wu L."/>
            <person name="Ma J."/>
        </authorList>
    </citation>
    <scope>NUCLEOTIDE SEQUENCE [LARGE SCALE GENOMIC DNA]</scope>
    <source>
        <strain evidence="2">JCM 17440</strain>
    </source>
</reference>
<gene>
    <name evidence="1" type="ORF">GCM10022254_02740</name>
</gene>
<dbReference type="EMBL" id="BAABAS010000001">
    <property type="protein sequence ID" value="GAA4224072.1"/>
    <property type="molecule type" value="Genomic_DNA"/>
</dbReference>
<proteinExistence type="predicted"/>
<accession>A0ABP8BRT5</accession>
<evidence type="ECO:0000313" key="1">
    <source>
        <dbReference type="EMBL" id="GAA4224072.1"/>
    </source>
</evidence>
<organism evidence="1 2">
    <name type="scientific">Actinomadura meridiana</name>
    <dbReference type="NCBI Taxonomy" id="559626"/>
    <lineage>
        <taxon>Bacteria</taxon>
        <taxon>Bacillati</taxon>
        <taxon>Actinomycetota</taxon>
        <taxon>Actinomycetes</taxon>
        <taxon>Streptosporangiales</taxon>
        <taxon>Thermomonosporaceae</taxon>
        <taxon>Actinomadura</taxon>
    </lineage>
</organism>
<name>A0ABP8BRT5_9ACTN</name>
<comment type="caution">
    <text evidence="1">The sequence shown here is derived from an EMBL/GenBank/DDBJ whole genome shotgun (WGS) entry which is preliminary data.</text>
</comment>
<dbReference type="RefSeq" id="WP_344888204.1">
    <property type="nucleotide sequence ID" value="NZ_BAABAS010000001.1"/>
</dbReference>
<dbReference type="Proteomes" id="UP001501710">
    <property type="component" value="Unassembled WGS sequence"/>
</dbReference>